<evidence type="ECO:0008006" key="3">
    <source>
        <dbReference type="Google" id="ProtNLM"/>
    </source>
</evidence>
<dbReference type="AlphaFoldDB" id="A0A225UQ77"/>
<proteinExistence type="predicted"/>
<dbReference type="Proteomes" id="UP000198211">
    <property type="component" value="Unassembled WGS sequence"/>
</dbReference>
<dbReference type="OrthoDB" id="127306at2759"/>
<dbReference type="EMBL" id="NBNE01013420">
    <property type="protein sequence ID" value="OWY95098.1"/>
    <property type="molecule type" value="Genomic_DNA"/>
</dbReference>
<protein>
    <recommendedName>
        <fullName evidence="3">DUF659 domain-containing protein</fullName>
    </recommendedName>
</protein>
<reference evidence="2" key="1">
    <citation type="submission" date="2017-03" db="EMBL/GenBank/DDBJ databases">
        <title>Phytopthora megakarya and P. palmivora, two closely related causual agents of cacao black pod achieved similar genome size and gene model numbers by different mechanisms.</title>
        <authorList>
            <person name="Ali S."/>
            <person name="Shao J."/>
            <person name="Larry D.J."/>
            <person name="Kronmiller B."/>
            <person name="Shen D."/>
            <person name="Strem M.D."/>
            <person name="Melnick R.L."/>
            <person name="Guiltinan M.J."/>
            <person name="Tyler B.M."/>
            <person name="Meinhardt L.W."/>
            <person name="Bailey B.A."/>
        </authorList>
    </citation>
    <scope>NUCLEOTIDE SEQUENCE [LARGE SCALE GENOMIC DNA]</scope>
    <source>
        <strain evidence="2">zdho120</strain>
    </source>
</reference>
<keyword evidence="2" id="KW-1185">Reference proteome</keyword>
<sequence length="247" mass="28536">MGHPASDEREQFINLGIDCGSNRTWHVCRHCEQAYKASNERDRTQPQPQPQRIKGRIENFRSHLKRCQFYKSYIKSQSAENVDLVQSKKKQTTIVEYFPEVSTQDERKNFEQILIEFQADNNLPDKFVERPSTFRLVEFILKAKCNILPLPKRKTMGGRILDDYSSVCETEDICKLRLCQKKLVAEPIFVLMLTYGLFKFGSRHDGLAIAENMENVMLQMEKDGWALGAVVTDNAGQCGRARRILTP</sequence>
<comment type="caution">
    <text evidence="1">The sequence shown here is derived from an EMBL/GenBank/DDBJ whole genome shotgun (WGS) entry which is preliminary data.</text>
</comment>
<accession>A0A225UQ77</accession>
<organism evidence="1 2">
    <name type="scientific">Phytophthora megakarya</name>
    <dbReference type="NCBI Taxonomy" id="4795"/>
    <lineage>
        <taxon>Eukaryota</taxon>
        <taxon>Sar</taxon>
        <taxon>Stramenopiles</taxon>
        <taxon>Oomycota</taxon>
        <taxon>Peronosporomycetes</taxon>
        <taxon>Peronosporales</taxon>
        <taxon>Peronosporaceae</taxon>
        <taxon>Phytophthora</taxon>
    </lineage>
</organism>
<name>A0A225UQ77_9STRA</name>
<evidence type="ECO:0000313" key="1">
    <source>
        <dbReference type="EMBL" id="OWY95098.1"/>
    </source>
</evidence>
<evidence type="ECO:0000313" key="2">
    <source>
        <dbReference type="Proteomes" id="UP000198211"/>
    </source>
</evidence>
<gene>
    <name evidence="1" type="ORF">PHMEG_00034988</name>
</gene>